<dbReference type="GO" id="GO:0030619">
    <property type="term" value="F:U1 snRNA binding"/>
    <property type="evidence" value="ECO:0007669"/>
    <property type="project" value="TreeGrafter"/>
</dbReference>
<dbReference type="SUPFAM" id="SSF54928">
    <property type="entry name" value="RNA-binding domain, RBD"/>
    <property type="match status" value="1"/>
</dbReference>
<dbReference type="CDD" id="cd00590">
    <property type="entry name" value="RRM_SF"/>
    <property type="match status" value="1"/>
</dbReference>
<gene>
    <name evidence="6" type="ORF">C2S53_010191</name>
</gene>
<dbReference type="Pfam" id="PF00076">
    <property type="entry name" value="RRM_1"/>
    <property type="match status" value="1"/>
</dbReference>
<dbReference type="PANTHER" id="PTHR13952">
    <property type="entry name" value="U1 SMALL NUCLEAR RIBONUCLEOPROTEIN 70 KD"/>
    <property type="match status" value="1"/>
</dbReference>
<evidence type="ECO:0000313" key="6">
    <source>
        <dbReference type="EMBL" id="KAH6830614.1"/>
    </source>
</evidence>
<dbReference type="Proteomes" id="UP001190926">
    <property type="component" value="Unassembled WGS sequence"/>
</dbReference>
<keyword evidence="3" id="KW-0694">RNA-binding</keyword>
<evidence type="ECO:0000256" key="3">
    <source>
        <dbReference type="PROSITE-ProRule" id="PRU00176"/>
    </source>
</evidence>
<evidence type="ECO:0000256" key="4">
    <source>
        <dbReference type="SAM" id="MobiDB-lite"/>
    </source>
</evidence>
<comment type="subcellular location">
    <subcellularLocation>
        <location evidence="1">Nucleus</location>
    </subcellularLocation>
</comment>
<organism evidence="6 7">
    <name type="scientific">Perilla frutescens var. hirtella</name>
    <name type="common">Perilla citriodora</name>
    <name type="synonym">Perilla setoyensis</name>
    <dbReference type="NCBI Taxonomy" id="608512"/>
    <lineage>
        <taxon>Eukaryota</taxon>
        <taxon>Viridiplantae</taxon>
        <taxon>Streptophyta</taxon>
        <taxon>Embryophyta</taxon>
        <taxon>Tracheophyta</taxon>
        <taxon>Spermatophyta</taxon>
        <taxon>Magnoliopsida</taxon>
        <taxon>eudicotyledons</taxon>
        <taxon>Gunneridae</taxon>
        <taxon>Pentapetalae</taxon>
        <taxon>asterids</taxon>
        <taxon>lamiids</taxon>
        <taxon>Lamiales</taxon>
        <taxon>Lamiaceae</taxon>
        <taxon>Nepetoideae</taxon>
        <taxon>Elsholtzieae</taxon>
        <taxon>Perilla</taxon>
    </lineage>
</organism>
<comment type="caution">
    <text evidence="6">The sequence shown here is derived from an EMBL/GenBank/DDBJ whole genome shotgun (WGS) entry which is preliminary data.</text>
</comment>
<dbReference type="InterPro" id="IPR000504">
    <property type="entry name" value="RRM_dom"/>
</dbReference>
<name>A0AAD4JC03_PERFH</name>
<dbReference type="Gene3D" id="3.30.70.330">
    <property type="match status" value="1"/>
</dbReference>
<evidence type="ECO:0000256" key="2">
    <source>
        <dbReference type="ARBA" id="ARBA00023242"/>
    </source>
</evidence>
<dbReference type="InterPro" id="IPR012677">
    <property type="entry name" value="Nucleotide-bd_a/b_plait_sf"/>
</dbReference>
<keyword evidence="2" id="KW-0539">Nucleus</keyword>
<protein>
    <recommendedName>
        <fullName evidence="5">RRM domain-containing protein</fullName>
    </recommendedName>
</protein>
<evidence type="ECO:0000313" key="7">
    <source>
        <dbReference type="Proteomes" id="UP001190926"/>
    </source>
</evidence>
<dbReference type="GO" id="GO:0071004">
    <property type="term" value="C:U2-type prespliceosome"/>
    <property type="evidence" value="ECO:0007669"/>
    <property type="project" value="TreeGrafter"/>
</dbReference>
<feature type="region of interest" description="Disordered" evidence="4">
    <location>
        <begin position="124"/>
        <end position="149"/>
    </location>
</feature>
<dbReference type="SMART" id="SM00360">
    <property type="entry name" value="RRM"/>
    <property type="match status" value="1"/>
</dbReference>
<dbReference type="PROSITE" id="PS50102">
    <property type="entry name" value="RRM"/>
    <property type="match status" value="1"/>
</dbReference>
<dbReference type="GO" id="GO:0071011">
    <property type="term" value="C:precatalytic spliceosome"/>
    <property type="evidence" value="ECO:0007669"/>
    <property type="project" value="TreeGrafter"/>
</dbReference>
<dbReference type="PANTHER" id="PTHR13952:SF19">
    <property type="entry name" value="GLYCINE-RICH RNA-BINDING PROTEIN 4, MITOCHONDRIAL ISOFORM X1"/>
    <property type="match status" value="1"/>
</dbReference>
<dbReference type="InterPro" id="IPR035979">
    <property type="entry name" value="RBD_domain_sf"/>
</dbReference>
<accession>A0AAD4JC03</accession>
<dbReference type="GO" id="GO:0003729">
    <property type="term" value="F:mRNA binding"/>
    <property type="evidence" value="ECO:0007669"/>
    <property type="project" value="TreeGrafter"/>
</dbReference>
<dbReference type="AlphaFoldDB" id="A0AAD4JC03"/>
<dbReference type="InterPro" id="IPR051183">
    <property type="entry name" value="U1_U11-U12_snRNP_70-35kDa"/>
</dbReference>
<keyword evidence="7" id="KW-1185">Reference proteome</keyword>
<evidence type="ECO:0000259" key="5">
    <source>
        <dbReference type="PROSITE" id="PS50102"/>
    </source>
</evidence>
<proteinExistence type="predicted"/>
<dbReference type="GO" id="GO:0005685">
    <property type="term" value="C:U1 snRNP"/>
    <property type="evidence" value="ECO:0007669"/>
    <property type="project" value="TreeGrafter"/>
</dbReference>
<evidence type="ECO:0000256" key="1">
    <source>
        <dbReference type="ARBA" id="ARBA00004123"/>
    </source>
</evidence>
<dbReference type="GO" id="GO:0000398">
    <property type="term" value="P:mRNA splicing, via spliceosome"/>
    <property type="evidence" value="ECO:0007669"/>
    <property type="project" value="TreeGrafter"/>
</dbReference>
<feature type="domain" description="RRM" evidence="5">
    <location>
        <begin position="43"/>
        <end position="121"/>
    </location>
</feature>
<dbReference type="EMBL" id="SDAM02000097">
    <property type="protein sequence ID" value="KAH6830614.1"/>
    <property type="molecule type" value="Genomic_DNA"/>
</dbReference>
<reference evidence="6 7" key="1">
    <citation type="journal article" date="2021" name="Nat. Commun.">
        <title>Incipient diploidization of the medicinal plant Perilla within 10,000 years.</title>
        <authorList>
            <person name="Zhang Y."/>
            <person name="Shen Q."/>
            <person name="Leng L."/>
            <person name="Zhang D."/>
            <person name="Chen S."/>
            <person name="Shi Y."/>
            <person name="Ning Z."/>
            <person name="Chen S."/>
        </authorList>
    </citation>
    <scope>NUCLEOTIDE SEQUENCE [LARGE SCALE GENOMIC DNA]</scope>
    <source>
        <strain evidence="7">cv. PC099</strain>
    </source>
</reference>
<sequence>MAASTVSFLASSSSSTPITINIHPKLASSAIHASISQNYPLASKIIVKNLPFSASESRLVKEFSQYGQIAEVKLVKDEAKQKSKGFAFIQYTSQEAALIALESMDRQLFDDRRVFVELANLRRSDFGGYPKTSGPPQEQQKVTKDDVEE</sequence>